<reference evidence="1" key="1">
    <citation type="submission" date="2019-08" db="EMBL/GenBank/DDBJ databases">
        <authorList>
            <person name="Kucharzyk K."/>
            <person name="Murdoch R.W."/>
            <person name="Higgins S."/>
            <person name="Loffler F."/>
        </authorList>
    </citation>
    <scope>NUCLEOTIDE SEQUENCE</scope>
</reference>
<evidence type="ECO:0000313" key="1">
    <source>
        <dbReference type="EMBL" id="MPN15222.1"/>
    </source>
</evidence>
<accession>A0A645FNR5</accession>
<proteinExistence type="predicted"/>
<sequence>MLSASDPMNSSIAAPGQWKNLLQTPTRMIISAAPPRIFVRVSFLLSDVLILEITMDGMSTKMNRTNPSKSNIDAPG</sequence>
<comment type="caution">
    <text evidence="1">The sequence shown here is derived from an EMBL/GenBank/DDBJ whole genome shotgun (WGS) entry which is preliminary data.</text>
</comment>
<dbReference type="AlphaFoldDB" id="A0A645FNR5"/>
<gene>
    <name evidence="1" type="ORF">SDC9_162552</name>
</gene>
<protein>
    <submittedName>
        <fullName evidence="1">Uncharacterized protein</fullName>
    </submittedName>
</protein>
<organism evidence="1">
    <name type="scientific">bioreactor metagenome</name>
    <dbReference type="NCBI Taxonomy" id="1076179"/>
    <lineage>
        <taxon>unclassified sequences</taxon>
        <taxon>metagenomes</taxon>
        <taxon>ecological metagenomes</taxon>
    </lineage>
</organism>
<dbReference type="EMBL" id="VSSQ01061931">
    <property type="protein sequence ID" value="MPN15222.1"/>
    <property type="molecule type" value="Genomic_DNA"/>
</dbReference>
<name>A0A645FNR5_9ZZZZ</name>